<name>A0A9P7S0L8_9AGAR</name>
<comment type="caution">
    <text evidence="2">The sequence shown here is derived from an EMBL/GenBank/DDBJ whole genome shotgun (WGS) entry which is preliminary data.</text>
</comment>
<gene>
    <name evidence="2" type="ORF">E1B28_006947</name>
</gene>
<protein>
    <submittedName>
        <fullName evidence="2">Uncharacterized protein</fullName>
    </submittedName>
</protein>
<organism evidence="2 3">
    <name type="scientific">Marasmius oreades</name>
    <name type="common">fairy-ring Marasmius</name>
    <dbReference type="NCBI Taxonomy" id="181124"/>
    <lineage>
        <taxon>Eukaryota</taxon>
        <taxon>Fungi</taxon>
        <taxon>Dikarya</taxon>
        <taxon>Basidiomycota</taxon>
        <taxon>Agaricomycotina</taxon>
        <taxon>Agaricomycetes</taxon>
        <taxon>Agaricomycetidae</taxon>
        <taxon>Agaricales</taxon>
        <taxon>Marasmiineae</taxon>
        <taxon>Marasmiaceae</taxon>
        <taxon>Marasmius</taxon>
    </lineage>
</organism>
<dbReference type="OrthoDB" id="3086915at2759"/>
<dbReference type="AlphaFoldDB" id="A0A9P7S0L8"/>
<dbReference type="Gene3D" id="3.80.10.10">
    <property type="entry name" value="Ribonuclease Inhibitor"/>
    <property type="match status" value="1"/>
</dbReference>
<dbReference type="EMBL" id="CM032184">
    <property type="protein sequence ID" value="KAG7093264.1"/>
    <property type="molecule type" value="Genomic_DNA"/>
</dbReference>
<dbReference type="KEGG" id="more:E1B28_006947"/>
<proteinExistence type="predicted"/>
<evidence type="ECO:0000313" key="3">
    <source>
        <dbReference type="Proteomes" id="UP001049176"/>
    </source>
</evidence>
<keyword evidence="3" id="KW-1185">Reference proteome</keyword>
<keyword evidence="1" id="KW-0175">Coiled coil</keyword>
<evidence type="ECO:0000256" key="1">
    <source>
        <dbReference type="SAM" id="Coils"/>
    </source>
</evidence>
<evidence type="ECO:0000313" key="2">
    <source>
        <dbReference type="EMBL" id="KAG7093264.1"/>
    </source>
</evidence>
<dbReference type="RefSeq" id="XP_043009734.1">
    <property type="nucleotide sequence ID" value="XM_043151654.1"/>
</dbReference>
<dbReference type="InterPro" id="IPR032675">
    <property type="entry name" value="LRR_dom_sf"/>
</dbReference>
<accession>A0A9P7S0L8</accession>
<reference evidence="2" key="1">
    <citation type="journal article" date="2021" name="Genome Biol. Evol.">
        <title>The assembled and annotated genome of the fairy-ring fungus Marasmius oreades.</title>
        <authorList>
            <person name="Hiltunen M."/>
            <person name="Ament-Velasquez S.L."/>
            <person name="Johannesson H."/>
        </authorList>
    </citation>
    <scope>NUCLEOTIDE SEQUENCE</scope>
    <source>
        <strain evidence="2">03SP1</strain>
    </source>
</reference>
<dbReference type="SUPFAM" id="SSF52047">
    <property type="entry name" value="RNI-like"/>
    <property type="match status" value="1"/>
</dbReference>
<dbReference type="GeneID" id="66076023"/>
<sequence length="554" mass="63641">MPITNLPLEIIHMILNFVVHPGDDLETGHLTWETRRALRACSLISYLWLADSRKRLFRTIPVPSTDTSLHAFKRLFSSLNLTFGPADLQVLDVTGQAPAGWGWQWWRTHQRKVKSERDRTDESYWENIRTFDRFFDWLSHDWSAAKVLGGLVEMRLFEVAFETPSFRFRNSGWVFLTSQTQHSLHQSFPSLTKLVLQRVRFSNSVMFTSFLGSFTKTLQMLEMECVEVEHCNHFRSSDGKSTEPLLPNLHTLRTTGTAVEWTAYLSPLPNLRTASFDIGDEDLRREQISTILADALASSERLQNLSLLNSCSGSFRNAEPVDNGNHLSYSLHQLKISLGPFLTRIIAKAPSIEHLIVDIRALDANAHLVPMFTQKHPNPWLRSLHIPELPKYRGDYGLLDDILRHTFPQLQVLQFNLRVPNTSAMMAKRRSTATPSPLTFHIPMIPTIGMHVSNDGGDDDEERDEVDSTLGIGASDVAYGEELVTEAQLFPIMDRVSRLAKVEATLERLRKEEEEFAVKTREQRARHVFEKFARQMPWCYEERGCLRPAYFYDK</sequence>
<dbReference type="Proteomes" id="UP001049176">
    <property type="component" value="Chromosome 4"/>
</dbReference>
<feature type="coiled-coil region" evidence="1">
    <location>
        <begin position="492"/>
        <end position="522"/>
    </location>
</feature>